<dbReference type="AlphaFoldDB" id="A0A914V6J8"/>
<evidence type="ECO:0000313" key="2">
    <source>
        <dbReference type="Proteomes" id="UP000887566"/>
    </source>
</evidence>
<organism evidence="2 3">
    <name type="scientific">Plectus sambesii</name>
    <dbReference type="NCBI Taxonomy" id="2011161"/>
    <lineage>
        <taxon>Eukaryota</taxon>
        <taxon>Metazoa</taxon>
        <taxon>Ecdysozoa</taxon>
        <taxon>Nematoda</taxon>
        <taxon>Chromadorea</taxon>
        <taxon>Plectida</taxon>
        <taxon>Plectina</taxon>
        <taxon>Plectoidea</taxon>
        <taxon>Plectidae</taxon>
        <taxon>Plectus</taxon>
    </lineage>
</organism>
<name>A0A914V6J8_9BILA</name>
<accession>A0A914V6J8</accession>
<sequence length="180" mass="20499">MANGTRAAQIFLTILCSSFCVISLPSNYNERPFSFLLTDSNRGYNEFKGNHLEWANLCAYLKSKEETYYFNAKHFSKANGELSTGVAIAVLSVFGFPTPTYNQRRAETADSECDTKQFFVLDSEYGKIRCSDLCMQCFPRSYAHCYRSKMNSISSMGRDCGCTYTTSHDPVYLITARRRF</sequence>
<evidence type="ECO:0000256" key="1">
    <source>
        <dbReference type="SAM" id="SignalP"/>
    </source>
</evidence>
<dbReference type="Proteomes" id="UP000887566">
    <property type="component" value="Unplaced"/>
</dbReference>
<reference evidence="3" key="1">
    <citation type="submission" date="2022-11" db="UniProtKB">
        <authorList>
            <consortium name="WormBaseParasite"/>
        </authorList>
    </citation>
    <scope>IDENTIFICATION</scope>
</reference>
<evidence type="ECO:0000313" key="3">
    <source>
        <dbReference type="WBParaSite" id="PSAMB.scaffold150size72182.g2675.t1"/>
    </source>
</evidence>
<feature type="chain" id="PRO_5037733437" evidence="1">
    <location>
        <begin position="24"/>
        <end position="180"/>
    </location>
</feature>
<dbReference type="WBParaSite" id="PSAMB.scaffold150size72182.g2675.t1">
    <property type="protein sequence ID" value="PSAMB.scaffold150size72182.g2675.t1"/>
    <property type="gene ID" value="PSAMB.scaffold150size72182.g2675"/>
</dbReference>
<keyword evidence="2" id="KW-1185">Reference proteome</keyword>
<keyword evidence="1" id="KW-0732">Signal</keyword>
<protein>
    <submittedName>
        <fullName evidence="3">Uncharacterized protein</fullName>
    </submittedName>
</protein>
<proteinExistence type="predicted"/>
<feature type="signal peptide" evidence="1">
    <location>
        <begin position="1"/>
        <end position="23"/>
    </location>
</feature>